<proteinExistence type="predicted"/>
<evidence type="ECO:0000313" key="2">
    <source>
        <dbReference type="Proteomes" id="UP000239874"/>
    </source>
</evidence>
<organism evidence="1 2">
    <name type="scientific">Nocardia nova</name>
    <dbReference type="NCBI Taxonomy" id="37330"/>
    <lineage>
        <taxon>Bacteria</taxon>
        <taxon>Bacillati</taxon>
        <taxon>Actinomycetota</taxon>
        <taxon>Actinomycetes</taxon>
        <taxon>Mycobacteriales</taxon>
        <taxon>Nocardiaceae</taxon>
        <taxon>Nocardia</taxon>
    </lineage>
</organism>
<dbReference type="AlphaFoldDB" id="A0A2S6ALZ8"/>
<dbReference type="OrthoDB" id="4562263at2"/>
<protein>
    <submittedName>
        <fullName evidence="1">Uncharacterized protein</fullName>
    </submittedName>
</protein>
<reference evidence="1 2" key="1">
    <citation type="submission" date="2018-02" db="EMBL/GenBank/DDBJ databases">
        <title>8 Nocardia nova and 1 Nocardia cyriacigeorgica strain used for evolution to TMP-SMX.</title>
        <authorList>
            <person name="Mehta H."/>
            <person name="Weng J."/>
            <person name="Shamoo Y."/>
        </authorList>
    </citation>
    <scope>NUCLEOTIDE SEQUENCE [LARGE SCALE GENOMIC DNA]</scope>
    <source>
        <strain evidence="1 2">MDA3139</strain>
    </source>
</reference>
<comment type="caution">
    <text evidence="1">The sequence shown here is derived from an EMBL/GenBank/DDBJ whole genome shotgun (WGS) entry which is preliminary data.</text>
</comment>
<dbReference type="RefSeq" id="WP_104374766.1">
    <property type="nucleotide sequence ID" value="NZ_PSZC01000015.1"/>
</dbReference>
<accession>A0A2S6ALZ8</accession>
<gene>
    <name evidence="1" type="ORF">C5E45_21265</name>
</gene>
<name>A0A2S6ALZ8_9NOCA</name>
<dbReference type="EMBL" id="PSZC01000015">
    <property type="protein sequence ID" value="PPJ36250.1"/>
    <property type="molecule type" value="Genomic_DNA"/>
</dbReference>
<dbReference type="Proteomes" id="UP000239874">
    <property type="component" value="Unassembled WGS sequence"/>
</dbReference>
<sequence>MTTHITEVRGLRAMWRHGRGGIEIVAVRDTSNGSEDPFPRGTDLAAARELRPDLADLWDVVRREFWDHYLTARVVRDDHGRSR</sequence>
<evidence type="ECO:0000313" key="1">
    <source>
        <dbReference type="EMBL" id="PPJ36250.1"/>
    </source>
</evidence>